<evidence type="ECO:0008006" key="4">
    <source>
        <dbReference type="Google" id="ProtNLM"/>
    </source>
</evidence>
<dbReference type="AlphaFoldDB" id="A0A242MVN6"/>
<accession>A0A242MVN6</accession>
<dbReference type="Proteomes" id="UP000195221">
    <property type="component" value="Unassembled WGS sequence"/>
</dbReference>
<evidence type="ECO:0000256" key="1">
    <source>
        <dbReference type="SAM" id="SignalP"/>
    </source>
</evidence>
<evidence type="ECO:0000313" key="3">
    <source>
        <dbReference type="Proteomes" id="UP000195221"/>
    </source>
</evidence>
<sequence length="196" mass="20430">MKQLLLSLFLITAGFGNNVAQASEYGCKVLLCLANPNSNGGPMGVTECRPPISQLYHDLAHGKPFPTCDLADGNNASQNFAKQVNAPYDPCPAGTIPAPVGTGAVAGAAATKRGFYSTSGIAAISEPQTTNDYGNSILGPQACVGNLIGSYTVGGGDRDSSTVQYNVYDKVVWQQPQSPSAIDVYVNGALQTRVHY</sequence>
<proteinExistence type="predicted"/>
<dbReference type="EMBL" id="NBTZ01000050">
    <property type="protein sequence ID" value="OTP75383.1"/>
    <property type="molecule type" value="Genomic_DNA"/>
</dbReference>
<reference evidence="2 3" key="1">
    <citation type="submission" date="2017-03" db="EMBL/GenBank/DDBJ databases">
        <title>Genome analysis of strain PAMC 26577.</title>
        <authorList>
            <person name="Oh H.-M."/>
            <person name="Yang J.-A."/>
        </authorList>
    </citation>
    <scope>NUCLEOTIDE SEQUENCE [LARGE SCALE GENOMIC DNA]</scope>
    <source>
        <strain evidence="2 3">PAMC 26577</strain>
    </source>
</reference>
<organism evidence="2 3">
    <name type="scientific">Caballeronia sordidicola</name>
    <name type="common">Burkholderia sordidicola</name>
    <dbReference type="NCBI Taxonomy" id="196367"/>
    <lineage>
        <taxon>Bacteria</taxon>
        <taxon>Pseudomonadati</taxon>
        <taxon>Pseudomonadota</taxon>
        <taxon>Betaproteobacteria</taxon>
        <taxon>Burkholderiales</taxon>
        <taxon>Burkholderiaceae</taxon>
        <taxon>Caballeronia</taxon>
    </lineage>
</organism>
<comment type="caution">
    <text evidence="2">The sequence shown here is derived from an EMBL/GenBank/DDBJ whole genome shotgun (WGS) entry which is preliminary data.</text>
</comment>
<feature type="signal peptide" evidence="1">
    <location>
        <begin position="1"/>
        <end position="22"/>
    </location>
</feature>
<name>A0A242MVN6_CABSO</name>
<keyword evidence="1" id="KW-0732">Signal</keyword>
<dbReference type="RefSeq" id="WP_075357314.1">
    <property type="nucleotide sequence ID" value="NZ_MSRG01000009.1"/>
</dbReference>
<protein>
    <recommendedName>
        <fullName evidence="4">Secreted protein</fullName>
    </recommendedName>
</protein>
<evidence type="ECO:0000313" key="2">
    <source>
        <dbReference type="EMBL" id="OTP75383.1"/>
    </source>
</evidence>
<feature type="chain" id="PRO_5012241413" description="Secreted protein" evidence="1">
    <location>
        <begin position="23"/>
        <end position="196"/>
    </location>
</feature>
<gene>
    <name evidence="2" type="ORF">PAMC26577_13240</name>
</gene>